<organism evidence="4">
    <name type="scientific">Corethrella appendiculata</name>
    <dbReference type="NCBI Taxonomy" id="1370023"/>
    <lineage>
        <taxon>Eukaryota</taxon>
        <taxon>Metazoa</taxon>
        <taxon>Ecdysozoa</taxon>
        <taxon>Arthropoda</taxon>
        <taxon>Hexapoda</taxon>
        <taxon>Insecta</taxon>
        <taxon>Pterygota</taxon>
        <taxon>Neoptera</taxon>
        <taxon>Endopterygota</taxon>
        <taxon>Diptera</taxon>
        <taxon>Nematocera</taxon>
        <taxon>Culicoidea</taxon>
        <taxon>Chaoboridae</taxon>
        <taxon>Corethrella</taxon>
    </lineage>
</organism>
<sequence length="245" mass="27090">MERWKNKLAIVTGASSGIGAAIVLELIKCEMIVVGLARRIDKIEALKAQIPGLEKNLHAVKCDVTKEEEILSVFKWIDEQFRGVHVLINNAGVLGTGLTIAPNNSELIRKTFDTNVMGLLWCTREAVQSMKKYSIDDGHIIHMNSVAGHSSPVTTGFHVYPATKHAVTVLTETLRRELLEEKSKIKVSSISPGVVDTEIWEGIKIPDDTPYLRSIDVANAVLYVLKTPPHVQVHELIIKPVGEIF</sequence>
<dbReference type="InterPro" id="IPR036291">
    <property type="entry name" value="NAD(P)-bd_dom_sf"/>
</dbReference>
<protein>
    <submittedName>
        <fullName evidence="4">Putative dehydrogenase</fullName>
    </submittedName>
</protein>
<dbReference type="GO" id="GO:0016616">
    <property type="term" value="F:oxidoreductase activity, acting on the CH-OH group of donors, NAD or NADP as acceptor"/>
    <property type="evidence" value="ECO:0007669"/>
    <property type="project" value="UniProtKB-ARBA"/>
</dbReference>
<dbReference type="Pfam" id="PF00106">
    <property type="entry name" value="adh_short"/>
    <property type="match status" value="1"/>
</dbReference>
<evidence type="ECO:0000256" key="2">
    <source>
        <dbReference type="ARBA" id="ARBA00023002"/>
    </source>
</evidence>
<dbReference type="SUPFAM" id="SSF51735">
    <property type="entry name" value="NAD(P)-binding Rossmann-fold domains"/>
    <property type="match status" value="1"/>
</dbReference>
<dbReference type="AlphaFoldDB" id="U5EW40"/>
<dbReference type="PANTHER" id="PTHR43115">
    <property type="entry name" value="DEHYDROGENASE/REDUCTASE SDR FAMILY MEMBER 11"/>
    <property type="match status" value="1"/>
</dbReference>
<dbReference type="PRINTS" id="PR00081">
    <property type="entry name" value="GDHRDH"/>
</dbReference>
<dbReference type="PRINTS" id="PR00080">
    <property type="entry name" value="SDRFAMILY"/>
</dbReference>
<proteinExistence type="evidence at transcript level"/>
<evidence type="ECO:0000256" key="1">
    <source>
        <dbReference type="ARBA" id="ARBA00006484"/>
    </source>
</evidence>
<dbReference type="EMBL" id="GANO01001602">
    <property type="protein sequence ID" value="JAB58269.1"/>
    <property type="molecule type" value="mRNA"/>
</dbReference>
<dbReference type="InterPro" id="IPR002347">
    <property type="entry name" value="SDR_fam"/>
</dbReference>
<dbReference type="FunFam" id="3.40.50.720:FF:000047">
    <property type="entry name" value="NADP-dependent L-serine/L-allo-threonine dehydrogenase"/>
    <property type="match status" value="1"/>
</dbReference>
<evidence type="ECO:0000313" key="4">
    <source>
        <dbReference type="EMBL" id="JAB58269.1"/>
    </source>
</evidence>
<reference evidence="4" key="1">
    <citation type="journal article" date="2014" name="Insect Biochem. Mol. Biol.">
        <title>An insight into the sialome of the frog biting fly, Corethrella appendiculata.</title>
        <authorList>
            <person name="Ribeiro J.M.C."/>
            <person name="Chagas A.C."/>
            <person name="Pham V.M."/>
            <person name="Lounibos L.P."/>
            <person name="Calvo E."/>
        </authorList>
    </citation>
    <scope>NUCLEOTIDE SEQUENCE</scope>
    <source>
        <tissue evidence="4">Salivary glands</tissue>
    </source>
</reference>
<comment type="similarity">
    <text evidence="1 3">Belongs to the short-chain dehydrogenases/reductases (SDR) family.</text>
</comment>
<dbReference type="Gene3D" id="3.40.50.720">
    <property type="entry name" value="NAD(P)-binding Rossmann-like Domain"/>
    <property type="match status" value="1"/>
</dbReference>
<dbReference type="PANTHER" id="PTHR43115:SF4">
    <property type="entry name" value="DEHYDROGENASE_REDUCTASE SDR FAMILY MEMBER 11"/>
    <property type="match status" value="1"/>
</dbReference>
<name>U5EW40_9DIPT</name>
<evidence type="ECO:0000256" key="3">
    <source>
        <dbReference type="RuleBase" id="RU000363"/>
    </source>
</evidence>
<dbReference type="InterPro" id="IPR020904">
    <property type="entry name" value="Sc_DH/Rdtase_CS"/>
</dbReference>
<dbReference type="PROSITE" id="PS00061">
    <property type="entry name" value="ADH_SHORT"/>
    <property type="match status" value="1"/>
</dbReference>
<keyword evidence="2" id="KW-0560">Oxidoreductase</keyword>
<accession>U5EW40</accession>